<dbReference type="Gene3D" id="1.10.630.10">
    <property type="entry name" value="Cytochrome P450"/>
    <property type="match status" value="1"/>
</dbReference>
<evidence type="ECO:0000313" key="8">
    <source>
        <dbReference type="EMBL" id="KAK8092984.1"/>
    </source>
</evidence>
<organism evidence="8 9">
    <name type="scientific">Apiospora kogelbergensis</name>
    <dbReference type="NCBI Taxonomy" id="1337665"/>
    <lineage>
        <taxon>Eukaryota</taxon>
        <taxon>Fungi</taxon>
        <taxon>Dikarya</taxon>
        <taxon>Ascomycota</taxon>
        <taxon>Pezizomycotina</taxon>
        <taxon>Sordariomycetes</taxon>
        <taxon>Xylariomycetidae</taxon>
        <taxon>Amphisphaeriales</taxon>
        <taxon>Apiosporaceae</taxon>
        <taxon>Apiospora</taxon>
    </lineage>
</organism>
<dbReference type="Pfam" id="PF00067">
    <property type="entry name" value="p450"/>
    <property type="match status" value="1"/>
</dbReference>
<dbReference type="PANTHER" id="PTHR46206">
    <property type="entry name" value="CYTOCHROME P450"/>
    <property type="match status" value="1"/>
</dbReference>
<keyword evidence="9" id="KW-1185">Reference proteome</keyword>
<sequence length="151" mass="16735">MTYFKIDVATRPELAAELRAEIGRALRVDVWKKAALNEMKLLNSTTKESQRHKPLSRARLLRRLVTDTTVLSGGLTLQPDDRTIVGSQACKMDEAVYRNPGNLKSDLFRSQGHAMKLMNSMILYPVPNGAATQRFAAFSPLATEETSVSGN</sequence>
<evidence type="ECO:0000256" key="3">
    <source>
        <dbReference type="ARBA" id="ARBA00022617"/>
    </source>
</evidence>
<dbReference type="EMBL" id="JAQQWP010000012">
    <property type="protein sequence ID" value="KAK8092984.1"/>
    <property type="molecule type" value="Genomic_DNA"/>
</dbReference>
<comment type="cofactor">
    <cofactor evidence="1">
        <name>heme</name>
        <dbReference type="ChEBI" id="CHEBI:30413"/>
    </cofactor>
</comment>
<evidence type="ECO:0000256" key="2">
    <source>
        <dbReference type="ARBA" id="ARBA00010617"/>
    </source>
</evidence>
<dbReference type="Proteomes" id="UP001392437">
    <property type="component" value="Unassembled WGS sequence"/>
</dbReference>
<dbReference type="GO" id="GO:0004497">
    <property type="term" value="F:monooxygenase activity"/>
    <property type="evidence" value="ECO:0007669"/>
    <property type="project" value="UniProtKB-KW"/>
</dbReference>
<evidence type="ECO:0000313" key="9">
    <source>
        <dbReference type="Proteomes" id="UP001392437"/>
    </source>
</evidence>
<dbReference type="InterPro" id="IPR001128">
    <property type="entry name" value="Cyt_P450"/>
</dbReference>
<evidence type="ECO:0000256" key="6">
    <source>
        <dbReference type="ARBA" id="ARBA00023004"/>
    </source>
</evidence>
<accession>A0AAW0Q3C7</accession>
<dbReference type="InterPro" id="IPR036396">
    <property type="entry name" value="Cyt_P450_sf"/>
</dbReference>
<keyword evidence="5" id="KW-0560">Oxidoreductase</keyword>
<dbReference type="GO" id="GO:0016705">
    <property type="term" value="F:oxidoreductase activity, acting on paired donors, with incorporation or reduction of molecular oxygen"/>
    <property type="evidence" value="ECO:0007669"/>
    <property type="project" value="InterPro"/>
</dbReference>
<proteinExistence type="inferred from homology"/>
<evidence type="ECO:0000256" key="4">
    <source>
        <dbReference type="ARBA" id="ARBA00022723"/>
    </source>
</evidence>
<comment type="caution">
    <text evidence="8">The sequence shown here is derived from an EMBL/GenBank/DDBJ whole genome shotgun (WGS) entry which is preliminary data.</text>
</comment>
<keyword evidence="4" id="KW-0479">Metal-binding</keyword>
<comment type="similarity">
    <text evidence="2">Belongs to the cytochrome P450 family.</text>
</comment>
<dbReference type="GO" id="GO:0005506">
    <property type="term" value="F:iron ion binding"/>
    <property type="evidence" value="ECO:0007669"/>
    <property type="project" value="InterPro"/>
</dbReference>
<evidence type="ECO:0000256" key="1">
    <source>
        <dbReference type="ARBA" id="ARBA00001971"/>
    </source>
</evidence>
<dbReference type="PANTHER" id="PTHR46206:SF2">
    <property type="entry name" value="CYTOCHROME P450 MONOOXYGENASE AUSG-RELATED"/>
    <property type="match status" value="1"/>
</dbReference>
<keyword evidence="3" id="KW-0349">Heme</keyword>
<dbReference type="AlphaFoldDB" id="A0AAW0Q3C7"/>
<dbReference type="SUPFAM" id="SSF48264">
    <property type="entry name" value="Cytochrome P450"/>
    <property type="match status" value="1"/>
</dbReference>
<evidence type="ECO:0000256" key="7">
    <source>
        <dbReference type="ARBA" id="ARBA00023033"/>
    </source>
</evidence>
<gene>
    <name evidence="8" type="ORF">PG999_014571</name>
</gene>
<reference evidence="8 9" key="1">
    <citation type="submission" date="2023-01" db="EMBL/GenBank/DDBJ databases">
        <title>Analysis of 21 Apiospora genomes using comparative genomics revels a genus with tremendous synthesis potential of carbohydrate active enzymes and secondary metabolites.</title>
        <authorList>
            <person name="Sorensen T."/>
        </authorList>
    </citation>
    <scope>NUCLEOTIDE SEQUENCE [LARGE SCALE GENOMIC DNA]</scope>
    <source>
        <strain evidence="8 9">CBS 117206</strain>
    </source>
</reference>
<dbReference type="GO" id="GO:0020037">
    <property type="term" value="F:heme binding"/>
    <property type="evidence" value="ECO:0007669"/>
    <property type="project" value="InterPro"/>
</dbReference>
<name>A0AAW0Q3C7_9PEZI</name>
<evidence type="ECO:0000256" key="5">
    <source>
        <dbReference type="ARBA" id="ARBA00023002"/>
    </source>
</evidence>
<protein>
    <submittedName>
        <fullName evidence="8">Uncharacterized protein</fullName>
    </submittedName>
</protein>
<keyword evidence="6" id="KW-0408">Iron</keyword>
<keyword evidence="7" id="KW-0503">Monooxygenase</keyword>